<dbReference type="EMBL" id="CP003011">
    <property type="protein sequence ID" value="AEO68244.1"/>
    <property type="molecule type" value="Genomic_DNA"/>
</dbReference>
<evidence type="ECO:0000256" key="2">
    <source>
        <dbReference type="ARBA" id="ARBA00023128"/>
    </source>
</evidence>
<gene>
    <name evidence="4" type="ORF">THITE_2015448</name>
</gene>
<evidence type="ECO:0000256" key="3">
    <source>
        <dbReference type="SAM" id="Phobius"/>
    </source>
</evidence>
<dbReference type="SUPFAM" id="SSF56672">
    <property type="entry name" value="DNA/RNA polymerases"/>
    <property type="match status" value="1"/>
</dbReference>
<keyword evidence="3" id="KW-0472">Membrane</keyword>
<feature type="transmembrane region" description="Helical" evidence="3">
    <location>
        <begin position="77"/>
        <end position="96"/>
    </location>
</feature>
<protein>
    <recommendedName>
        <fullName evidence="6">Reverse transcriptase domain-containing protein</fullName>
    </recommendedName>
</protein>
<dbReference type="Gene3D" id="3.30.70.270">
    <property type="match status" value="1"/>
</dbReference>
<comment type="subcellular location">
    <subcellularLocation>
        <location evidence="1">Mitochondrion</location>
    </subcellularLocation>
</comment>
<name>G2R8M8_THETT</name>
<proteinExistence type="predicted"/>
<feature type="transmembrane region" description="Helical" evidence="3">
    <location>
        <begin position="22"/>
        <end position="41"/>
    </location>
</feature>
<evidence type="ECO:0008006" key="6">
    <source>
        <dbReference type="Google" id="ProtNLM"/>
    </source>
</evidence>
<evidence type="ECO:0000313" key="5">
    <source>
        <dbReference type="Proteomes" id="UP000008181"/>
    </source>
</evidence>
<keyword evidence="2" id="KW-0496">Mitochondrion</keyword>
<dbReference type="KEGG" id="ttt:THITE_2015448"/>
<dbReference type="eggNOG" id="KOG0017">
    <property type="taxonomic scope" value="Eukaryota"/>
</dbReference>
<evidence type="ECO:0000256" key="1">
    <source>
        <dbReference type="ARBA" id="ARBA00004173"/>
    </source>
</evidence>
<dbReference type="GO" id="GO:0005739">
    <property type="term" value="C:mitochondrion"/>
    <property type="evidence" value="ECO:0007669"/>
    <property type="project" value="UniProtKB-SubCell"/>
</dbReference>
<dbReference type="HOGENOM" id="CLU_2203401_0_0_1"/>
<keyword evidence="5" id="KW-1185">Reference proteome</keyword>
<dbReference type="InterPro" id="IPR043502">
    <property type="entry name" value="DNA/RNA_pol_sf"/>
</dbReference>
<dbReference type="RefSeq" id="XP_003654580.1">
    <property type="nucleotide sequence ID" value="XM_003654532.1"/>
</dbReference>
<dbReference type="InterPro" id="IPR043128">
    <property type="entry name" value="Rev_trsase/Diguanyl_cyclase"/>
</dbReference>
<feature type="non-terminal residue" evidence="4">
    <location>
        <position position="1"/>
    </location>
</feature>
<evidence type="ECO:0000313" key="4">
    <source>
        <dbReference type="EMBL" id="AEO68244.1"/>
    </source>
</evidence>
<keyword evidence="3" id="KW-0812">Transmembrane</keyword>
<reference evidence="4 5" key="1">
    <citation type="journal article" date="2011" name="Nat. Biotechnol.">
        <title>Comparative genomic analysis of the thermophilic biomass-degrading fungi Myceliophthora thermophila and Thielavia terrestris.</title>
        <authorList>
            <person name="Berka R.M."/>
            <person name="Grigoriev I.V."/>
            <person name="Otillar R."/>
            <person name="Salamov A."/>
            <person name="Grimwood J."/>
            <person name="Reid I."/>
            <person name="Ishmael N."/>
            <person name="John T."/>
            <person name="Darmond C."/>
            <person name="Moisan M.-C."/>
            <person name="Henrissat B."/>
            <person name="Coutinho P.M."/>
            <person name="Lombard V."/>
            <person name="Natvig D.O."/>
            <person name="Lindquist E."/>
            <person name="Schmutz J."/>
            <person name="Lucas S."/>
            <person name="Harris P."/>
            <person name="Powlowski J."/>
            <person name="Bellemare A."/>
            <person name="Taylor D."/>
            <person name="Butler G."/>
            <person name="de Vries R.P."/>
            <person name="Allijn I.E."/>
            <person name="van den Brink J."/>
            <person name="Ushinsky S."/>
            <person name="Storms R."/>
            <person name="Powell A.J."/>
            <person name="Paulsen I.T."/>
            <person name="Elbourne L.D.H."/>
            <person name="Baker S.E."/>
            <person name="Magnuson J."/>
            <person name="LaBoissiere S."/>
            <person name="Clutterbuck A.J."/>
            <person name="Martinez D."/>
            <person name="Wogulis M."/>
            <person name="de Leon A.L."/>
            <person name="Rey M.W."/>
            <person name="Tsang A."/>
        </authorList>
    </citation>
    <scope>NUCLEOTIDE SEQUENCE [LARGE SCALE GENOMIC DNA]</scope>
    <source>
        <strain evidence="5">ATCC 38088 / NRRL 8126</strain>
    </source>
</reference>
<sequence length="108" mass="12751">DFIDVLDSTKANILPLYRKTDYTIELLLGTTLLVGLIYLLARKELNIFKEYLYKNLAKGILEPSYEPRLNKIIRKNCYLLPLILEILNYIIGIKYFSKLDVKEAYYRI</sequence>
<feature type="non-terminal residue" evidence="4">
    <location>
        <position position="108"/>
    </location>
</feature>
<dbReference type="Proteomes" id="UP000008181">
    <property type="component" value="Chromosome 3"/>
</dbReference>
<dbReference type="GeneID" id="11518360"/>
<organism evidence="4 5">
    <name type="scientific">Thermothielavioides terrestris (strain ATCC 38088 / NRRL 8126)</name>
    <name type="common">Thielavia terrestris</name>
    <dbReference type="NCBI Taxonomy" id="578455"/>
    <lineage>
        <taxon>Eukaryota</taxon>
        <taxon>Fungi</taxon>
        <taxon>Dikarya</taxon>
        <taxon>Ascomycota</taxon>
        <taxon>Pezizomycotina</taxon>
        <taxon>Sordariomycetes</taxon>
        <taxon>Sordariomycetidae</taxon>
        <taxon>Sordariales</taxon>
        <taxon>Chaetomiaceae</taxon>
        <taxon>Thermothielavioides</taxon>
        <taxon>Thermothielavioides terrestris</taxon>
    </lineage>
</organism>
<accession>G2R8M8</accession>
<dbReference type="Gene3D" id="3.10.10.10">
    <property type="entry name" value="HIV Type 1 Reverse Transcriptase, subunit A, domain 1"/>
    <property type="match status" value="1"/>
</dbReference>
<keyword evidence="3" id="KW-1133">Transmembrane helix</keyword>
<dbReference type="OrthoDB" id="5100833at2759"/>
<dbReference type="AlphaFoldDB" id="G2R8M8"/>